<dbReference type="AlphaFoldDB" id="A0AAW4Q920"/>
<evidence type="ECO:0000313" key="2">
    <source>
        <dbReference type="Proteomes" id="UP001199322"/>
    </source>
</evidence>
<dbReference type="Proteomes" id="UP001199322">
    <property type="component" value="Unassembled WGS sequence"/>
</dbReference>
<evidence type="ECO:0008006" key="3">
    <source>
        <dbReference type="Google" id="ProtNLM"/>
    </source>
</evidence>
<sequence length="273" mass="30973">MEIREVVDSTQKYWEEVVHAIQAHAAEINRLRRIESDLFGNERYGNALSAYEDYEQRAHVWQAASVLMSKLVRVAIKEFSPSPSSPIEIDWNDIAKAVGFANERRPEFNAHVFWKELESRYGGSKGATNAYQQAAGSLINEFRIKPEAGIQRRRDGIVLNLGIRAEHLKYSNRYRIDGDDERQIGRTAAALKSFASWAGLPTLEQAMTAFAKVWVGRDQVNSRESFIYGDGGTGQIKITTYYNRFEFVFDGRTSEKLQLFLGEYGFTPVAEAA</sequence>
<proteinExistence type="predicted"/>
<name>A0AAW4Q920_RALPI</name>
<comment type="caution">
    <text evidence="1">The sequence shown here is derived from an EMBL/GenBank/DDBJ whole genome shotgun (WGS) entry which is preliminary data.</text>
</comment>
<dbReference type="RefSeq" id="WP_182553271.1">
    <property type="nucleotide sequence ID" value="NZ_QGAQ01000014.1"/>
</dbReference>
<protein>
    <recommendedName>
        <fullName evidence="3">DUF4942 domain-containing protein</fullName>
    </recommendedName>
</protein>
<gene>
    <name evidence="1" type="ORF">DEE74_15935</name>
</gene>
<evidence type="ECO:0000313" key="1">
    <source>
        <dbReference type="EMBL" id="MBX3891355.1"/>
    </source>
</evidence>
<accession>A0AAW4Q920</accession>
<dbReference type="EMBL" id="QGBI01000014">
    <property type="protein sequence ID" value="MBX3891355.1"/>
    <property type="molecule type" value="Genomic_DNA"/>
</dbReference>
<organism evidence="1 2">
    <name type="scientific">Ralstonia pickettii</name>
    <name type="common">Burkholderia pickettii</name>
    <dbReference type="NCBI Taxonomy" id="329"/>
    <lineage>
        <taxon>Bacteria</taxon>
        <taxon>Pseudomonadati</taxon>
        <taxon>Pseudomonadota</taxon>
        <taxon>Betaproteobacteria</taxon>
        <taxon>Burkholderiales</taxon>
        <taxon>Burkholderiaceae</taxon>
        <taxon>Ralstonia</taxon>
    </lineage>
</organism>
<reference evidence="1" key="1">
    <citation type="submission" date="2018-06" db="EMBL/GenBank/DDBJ databases">
        <authorList>
            <person name="O'Rourke A."/>
        </authorList>
    </citation>
    <scope>NUCLEOTIDE SEQUENCE</scope>
    <source>
        <strain evidence="1">132550021-3</strain>
    </source>
</reference>